<organism evidence="1 2">
    <name type="scientific">Phyllobacterium trifolii</name>
    <dbReference type="NCBI Taxonomy" id="300193"/>
    <lineage>
        <taxon>Bacteria</taxon>
        <taxon>Pseudomonadati</taxon>
        <taxon>Pseudomonadota</taxon>
        <taxon>Alphaproteobacteria</taxon>
        <taxon>Hyphomicrobiales</taxon>
        <taxon>Phyllobacteriaceae</taxon>
        <taxon>Phyllobacterium</taxon>
    </lineage>
</organism>
<proteinExistence type="predicted"/>
<dbReference type="AlphaFoldDB" id="A0A839U4R4"/>
<dbReference type="EMBL" id="JACHXN010000003">
    <property type="protein sequence ID" value="MBB3145034.1"/>
    <property type="molecule type" value="Genomic_DNA"/>
</dbReference>
<protein>
    <submittedName>
        <fullName evidence="1">Uncharacterized protein</fullName>
    </submittedName>
</protein>
<dbReference type="RefSeq" id="WP_183661451.1">
    <property type="nucleotide sequence ID" value="NZ_JACHXN010000003.1"/>
</dbReference>
<dbReference type="Proteomes" id="UP000554520">
    <property type="component" value="Unassembled WGS sequence"/>
</dbReference>
<accession>A0A839U4R4</accession>
<keyword evidence="2" id="KW-1185">Reference proteome</keyword>
<evidence type="ECO:0000313" key="1">
    <source>
        <dbReference type="EMBL" id="MBB3145034.1"/>
    </source>
</evidence>
<comment type="caution">
    <text evidence="1">The sequence shown here is derived from an EMBL/GenBank/DDBJ whole genome shotgun (WGS) entry which is preliminary data.</text>
</comment>
<gene>
    <name evidence="1" type="ORF">FHS21_001435</name>
</gene>
<name>A0A839U4R4_9HYPH</name>
<evidence type="ECO:0000313" key="2">
    <source>
        <dbReference type="Proteomes" id="UP000554520"/>
    </source>
</evidence>
<sequence length="109" mass="13262">MQADILFGIHSEDIEEIKEIIEEILGRELEARESFNWGHYYCLPFPERNFYLRYNEDQEDGEVMEYNFSDFPLLLYISDAYRYPRYLTAVESRSDVFVKLRTEQWDPKD</sequence>
<reference evidence="1 2" key="1">
    <citation type="submission" date="2020-08" db="EMBL/GenBank/DDBJ databases">
        <title>Genomic Encyclopedia of Type Strains, Phase III (KMG-III): the genomes of soil and plant-associated and newly described type strains.</title>
        <authorList>
            <person name="Whitman W."/>
        </authorList>
    </citation>
    <scope>NUCLEOTIDE SEQUENCE [LARGE SCALE GENOMIC DNA]</scope>
    <source>
        <strain evidence="1 2">CECT 7015</strain>
    </source>
</reference>